<dbReference type="InterPro" id="IPR012677">
    <property type="entry name" value="Nucleotide-bd_a/b_plait_sf"/>
</dbReference>
<sequence>MTKDLKESTEKSKSSSTKTVKQQKDAPMLKVVIRCLPPTLTEDEFVKQVEPLSNHDFFCFVRADSSLGQYACSRAYINFVNQNDVVSFRDKWDDFPFKDTSGREYPAVVELAPYQKIPKKVTSRKPDPRCGTIEEDADYKKFLETLNSEIEPLPSAETYLEELEAKQRAAATARVTTPLIDFLKKKRIERIKAREKAREERRQKEKERKRQREEEKRRLEKERKKKREEKERREKEKLKKEEVKSDSEKKMREKEKAKEIKEEEKKKGKEAEKDAQIKLLKKDSKSEAEEKNREQGKGVKSQEKPEQARGKVETERKKPDNAKPPENVSKERERHSSGRDRNNYPKPVNDKRRPSGRDVRERDREADRYRDRGGGGGRDRYMERERDRRPPSKTPSQENIPKSVKTGNRERLEGKDGQGGVDEKRSDRKEERQSGKGDVRGDSGGGEKDGGRRTTQEMKKEEDKSGDKREERVKIRNKDRPDMARYQPGQRSWSSRTAKKDEGSDSARVSPTSSEGEKSKVEPSKPDTSTQKSPPVASVGGEAKKTEEKRPTAAKKFETQARSGRYSGSKEDIKSKSEQRSGDRSVRGGARGYREERSMRNRQRQDDARRKAEEAKNVKGPEKDTPSPATEKKE</sequence>
<dbReference type="GO" id="GO:0003729">
    <property type="term" value="F:mRNA binding"/>
    <property type="evidence" value="ECO:0007669"/>
    <property type="project" value="TreeGrafter"/>
</dbReference>
<dbReference type="GO" id="GO:0045727">
    <property type="term" value="P:positive regulation of translation"/>
    <property type="evidence" value="ECO:0007669"/>
    <property type="project" value="TreeGrafter"/>
</dbReference>
<feature type="compositionally biased region" description="Basic and acidic residues" evidence="5">
    <location>
        <begin position="1"/>
        <end position="13"/>
    </location>
</feature>
<organism evidence="7 8">
    <name type="scientific">Holothuria leucospilota</name>
    <name type="common">Black long sea cucumber</name>
    <name type="synonym">Mertensiothuria leucospilota</name>
    <dbReference type="NCBI Taxonomy" id="206669"/>
    <lineage>
        <taxon>Eukaryota</taxon>
        <taxon>Metazoa</taxon>
        <taxon>Echinodermata</taxon>
        <taxon>Eleutherozoa</taxon>
        <taxon>Echinozoa</taxon>
        <taxon>Holothuroidea</taxon>
        <taxon>Aspidochirotacea</taxon>
        <taxon>Aspidochirotida</taxon>
        <taxon>Holothuriidae</taxon>
        <taxon>Holothuria</taxon>
    </lineage>
</organism>
<dbReference type="InterPro" id="IPR039722">
    <property type="entry name" value="Upf3"/>
</dbReference>
<dbReference type="InterPro" id="IPR035979">
    <property type="entry name" value="RBD_domain_sf"/>
</dbReference>
<evidence type="ECO:0000256" key="5">
    <source>
        <dbReference type="SAM" id="MobiDB-lite"/>
    </source>
</evidence>
<feature type="compositionally biased region" description="Basic and acidic residues" evidence="5">
    <location>
        <begin position="515"/>
        <end position="525"/>
    </location>
</feature>
<evidence type="ECO:0000313" key="8">
    <source>
        <dbReference type="Proteomes" id="UP001152320"/>
    </source>
</evidence>
<keyword evidence="3" id="KW-0866">Nonsense-mediated mRNA decay</keyword>
<evidence type="ECO:0000256" key="3">
    <source>
        <dbReference type="ARBA" id="ARBA00023161"/>
    </source>
</evidence>
<feature type="compositionally biased region" description="Basic and acidic residues" evidence="5">
    <location>
        <begin position="542"/>
        <end position="559"/>
    </location>
</feature>
<name>A0A9Q1BQU5_HOLLE</name>
<feature type="compositionally biased region" description="Basic and acidic residues" evidence="5">
    <location>
        <begin position="407"/>
        <end position="483"/>
    </location>
</feature>
<evidence type="ECO:0000256" key="1">
    <source>
        <dbReference type="ARBA" id="ARBA00004123"/>
    </source>
</evidence>
<comment type="subcellular location">
    <subcellularLocation>
        <location evidence="1">Nucleus</location>
    </subcellularLocation>
</comment>
<dbReference type="Pfam" id="PF03467">
    <property type="entry name" value="Smg4_UPF3"/>
    <property type="match status" value="1"/>
</dbReference>
<dbReference type="Gene3D" id="3.30.70.330">
    <property type="match status" value="1"/>
</dbReference>
<dbReference type="PANTHER" id="PTHR13112">
    <property type="entry name" value="UPF3 REGULATOR OF NONSENSE TRANSCRIPTS-LIKE PROTEIN"/>
    <property type="match status" value="1"/>
</dbReference>
<dbReference type="InterPro" id="IPR005120">
    <property type="entry name" value="UPF3_dom"/>
</dbReference>
<proteinExistence type="inferred from homology"/>
<dbReference type="GO" id="GO:0005730">
    <property type="term" value="C:nucleolus"/>
    <property type="evidence" value="ECO:0007669"/>
    <property type="project" value="TreeGrafter"/>
</dbReference>
<feature type="region of interest" description="Disordered" evidence="5">
    <location>
        <begin position="195"/>
        <end position="634"/>
    </location>
</feature>
<feature type="region of interest" description="Disordered" evidence="5">
    <location>
        <begin position="1"/>
        <end position="23"/>
    </location>
</feature>
<reference evidence="7" key="1">
    <citation type="submission" date="2021-10" db="EMBL/GenBank/DDBJ databases">
        <title>Tropical sea cucumber genome reveals ecological adaptation and Cuvierian tubules defense mechanism.</title>
        <authorList>
            <person name="Chen T."/>
        </authorList>
    </citation>
    <scope>NUCLEOTIDE SEQUENCE</scope>
    <source>
        <strain evidence="7">Nanhai2018</strain>
        <tissue evidence="7">Muscle</tissue>
    </source>
</reference>
<comment type="caution">
    <text evidence="7">The sequence shown here is derived from an EMBL/GenBank/DDBJ whole genome shotgun (WGS) entry which is preliminary data.</text>
</comment>
<evidence type="ECO:0000259" key="6">
    <source>
        <dbReference type="Pfam" id="PF03467"/>
    </source>
</evidence>
<dbReference type="AlphaFoldDB" id="A0A9Q1BQU5"/>
<feature type="compositionally biased region" description="Basic and acidic residues" evidence="5">
    <location>
        <begin position="568"/>
        <end position="634"/>
    </location>
</feature>
<keyword evidence="8" id="KW-1185">Reference proteome</keyword>
<dbReference type="GO" id="GO:0000184">
    <property type="term" value="P:nuclear-transcribed mRNA catabolic process, nonsense-mediated decay"/>
    <property type="evidence" value="ECO:0007669"/>
    <property type="project" value="UniProtKB-KW"/>
</dbReference>
<feature type="compositionally biased region" description="Basic and acidic residues" evidence="5">
    <location>
        <begin position="195"/>
        <end position="390"/>
    </location>
</feature>
<protein>
    <submittedName>
        <fullName evidence="7">Regulator of nonsense transcripts 3B</fullName>
    </submittedName>
</protein>
<dbReference type="OrthoDB" id="18087at2759"/>
<gene>
    <name evidence="7" type="ORF">HOLleu_27834</name>
</gene>
<dbReference type="EMBL" id="JAIZAY010000013">
    <property type="protein sequence ID" value="KAJ8031187.1"/>
    <property type="molecule type" value="Genomic_DNA"/>
</dbReference>
<comment type="similarity">
    <text evidence="2">Belongs to the RENT3 family.</text>
</comment>
<feature type="domain" description="UPF3" evidence="6">
    <location>
        <begin position="28"/>
        <end position="187"/>
    </location>
</feature>
<dbReference type="GO" id="GO:0005737">
    <property type="term" value="C:cytoplasm"/>
    <property type="evidence" value="ECO:0007669"/>
    <property type="project" value="TreeGrafter"/>
</dbReference>
<evidence type="ECO:0000256" key="4">
    <source>
        <dbReference type="ARBA" id="ARBA00023242"/>
    </source>
</evidence>
<keyword evidence="4" id="KW-0539">Nucleus</keyword>
<accession>A0A9Q1BQU5</accession>
<evidence type="ECO:0000256" key="2">
    <source>
        <dbReference type="ARBA" id="ARBA00005991"/>
    </source>
</evidence>
<evidence type="ECO:0000313" key="7">
    <source>
        <dbReference type="EMBL" id="KAJ8031187.1"/>
    </source>
</evidence>
<dbReference type="CDD" id="cd12455">
    <property type="entry name" value="RRM_like_Smg4_UPF3"/>
    <property type="match status" value="1"/>
</dbReference>
<dbReference type="Proteomes" id="UP001152320">
    <property type="component" value="Chromosome 13"/>
</dbReference>
<dbReference type="PANTHER" id="PTHR13112:SF0">
    <property type="entry name" value="FI21285P1"/>
    <property type="match status" value="1"/>
</dbReference>
<dbReference type="SUPFAM" id="SSF54928">
    <property type="entry name" value="RNA-binding domain, RBD"/>
    <property type="match status" value="1"/>
</dbReference>